<feature type="coiled-coil region" evidence="1">
    <location>
        <begin position="113"/>
        <end position="168"/>
    </location>
</feature>
<dbReference type="AlphaFoldDB" id="A0A845GLX1"/>
<reference evidence="4" key="1">
    <citation type="submission" date="2019-12" db="EMBL/GenBank/DDBJ databases">
        <title>Novel species isolated from a subtropical stream in China.</title>
        <authorList>
            <person name="Lu H."/>
        </authorList>
    </citation>
    <scope>NUCLEOTIDE SEQUENCE [LARGE SCALE GENOMIC DNA]</scope>
    <source>
        <strain evidence="4">FT81W</strain>
    </source>
</reference>
<feature type="domain" description="KfrA N-terminal DNA-binding" evidence="3">
    <location>
        <begin position="8"/>
        <end position="134"/>
    </location>
</feature>
<protein>
    <submittedName>
        <fullName evidence="4">Transcriptional regulator</fullName>
    </submittedName>
</protein>
<evidence type="ECO:0000256" key="2">
    <source>
        <dbReference type="SAM" id="MobiDB-lite"/>
    </source>
</evidence>
<dbReference type="InterPro" id="IPR021104">
    <property type="entry name" value="KfrA_DNA-bd_N"/>
</dbReference>
<evidence type="ECO:0000256" key="1">
    <source>
        <dbReference type="SAM" id="Coils"/>
    </source>
</evidence>
<organism evidence="4 5">
    <name type="scientific">Duganella vulcania</name>
    <dbReference type="NCBI Taxonomy" id="2692166"/>
    <lineage>
        <taxon>Bacteria</taxon>
        <taxon>Pseudomonadati</taxon>
        <taxon>Pseudomonadota</taxon>
        <taxon>Betaproteobacteria</taxon>
        <taxon>Burkholderiales</taxon>
        <taxon>Oxalobacteraceae</taxon>
        <taxon>Telluria group</taxon>
        <taxon>Duganella</taxon>
    </lineage>
</organism>
<feature type="coiled-coil region" evidence="1">
    <location>
        <begin position="216"/>
        <end position="264"/>
    </location>
</feature>
<dbReference type="Pfam" id="PF11740">
    <property type="entry name" value="KfrA_N"/>
    <property type="match status" value="1"/>
</dbReference>
<evidence type="ECO:0000259" key="3">
    <source>
        <dbReference type="Pfam" id="PF11740"/>
    </source>
</evidence>
<feature type="compositionally biased region" description="Low complexity" evidence="2">
    <location>
        <begin position="290"/>
        <end position="310"/>
    </location>
</feature>
<sequence length="319" mass="34575">MSRSAIATKDQIRSTVLAMLTEAHDAAPATSDRFRSIVSVRKLKARLGGGDPATLGREIKQIESEIVVAGLSDIALPKLPVEIADKMQAVWHAAVAVQLDDVVKLKTQARESIEHTAAALADANLRAQALREELSDLRSVVAARDAELAQARTDMAAMTTQLSSLQALHAEALAQLQSSREHQLALEQGRLEQVAAAQERYEGLSKQLMQETAYQRQALQQEQLRVSSQLKFAERRIGVLEESVERTEAELKNERSRAQTAVGEANAFKVVNASMRAQLDELVRAAMVQPPGAKQAAPASAAEAAAGAKKAAPRRKKRE</sequence>
<feature type="region of interest" description="Disordered" evidence="2">
    <location>
        <begin position="290"/>
        <end position="319"/>
    </location>
</feature>
<gene>
    <name evidence="4" type="ORF">GTP90_09685</name>
</gene>
<dbReference type="RefSeq" id="WP_161083323.1">
    <property type="nucleotide sequence ID" value="NZ_WWCX01000011.1"/>
</dbReference>
<evidence type="ECO:0000313" key="5">
    <source>
        <dbReference type="Proteomes" id="UP000447355"/>
    </source>
</evidence>
<name>A0A845GLX1_9BURK</name>
<dbReference type="EMBL" id="WWCX01000011">
    <property type="protein sequence ID" value="MYM94128.1"/>
    <property type="molecule type" value="Genomic_DNA"/>
</dbReference>
<keyword evidence="1" id="KW-0175">Coiled coil</keyword>
<proteinExistence type="predicted"/>
<comment type="caution">
    <text evidence="4">The sequence shown here is derived from an EMBL/GenBank/DDBJ whole genome shotgun (WGS) entry which is preliminary data.</text>
</comment>
<accession>A0A845GLX1</accession>
<evidence type="ECO:0000313" key="4">
    <source>
        <dbReference type="EMBL" id="MYM94128.1"/>
    </source>
</evidence>
<dbReference type="Proteomes" id="UP000447355">
    <property type="component" value="Unassembled WGS sequence"/>
</dbReference>